<name>A0A9X1LFU6_9GAMM</name>
<keyword evidence="3" id="KW-1185">Reference proteome</keyword>
<dbReference type="EMBL" id="JAJATW010000054">
    <property type="protein sequence ID" value="MCB5163203.1"/>
    <property type="molecule type" value="Genomic_DNA"/>
</dbReference>
<evidence type="ECO:0000259" key="1">
    <source>
        <dbReference type="Pfam" id="PF03050"/>
    </source>
</evidence>
<reference evidence="2" key="1">
    <citation type="submission" date="2021-10" db="EMBL/GenBank/DDBJ databases">
        <title>Marinomonas pontica sp. nov., isolated from the Black Sea.</title>
        <authorList>
            <person name="Zhao L.-H."/>
            <person name="Xue J.-H."/>
        </authorList>
    </citation>
    <scope>NUCLEOTIDE SEQUENCE</scope>
    <source>
        <strain evidence="2">E8</strain>
    </source>
</reference>
<sequence length="53" mass="6266">MELSRQTMSDWMQKCSIALQPLYDRLHHILLEQPVVQADETTLNGKRQLNHTF</sequence>
<dbReference type="Proteomes" id="UP001139095">
    <property type="component" value="Unassembled WGS sequence"/>
</dbReference>
<proteinExistence type="predicted"/>
<evidence type="ECO:0000313" key="2">
    <source>
        <dbReference type="EMBL" id="MCB5163203.1"/>
    </source>
</evidence>
<organism evidence="2 3">
    <name type="scientific">Marinomonas algarum</name>
    <dbReference type="NCBI Taxonomy" id="2883105"/>
    <lineage>
        <taxon>Bacteria</taxon>
        <taxon>Pseudomonadati</taxon>
        <taxon>Pseudomonadota</taxon>
        <taxon>Gammaproteobacteria</taxon>
        <taxon>Oceanospirillales</taxon>
        <taxon>Oceanospirillaceae</taxon>
        <taxon>Marinomonas</taxon>
    </lineage>
</organism>
<dbReference type="InterPro" id="IPR004291">
    <property type="entry name" value="Transposase_IS66_central"/>
</dbReference>
<dbReference type="Pfam" id="PF03050">
    <property type="entry name" value="DDE_Tnp_IS66"/>
    <property type="match status" value="1"/>
</dbReference>
<feature type="domain" description="Transposase IS66 central" evidence="1">
    <location>
        <begin position="2"/>
        <end position="44"/>
    </location>
</feature>
<comment type="caution">
    <text evidence="2">The sequence shown here is derived from an EMBL/GenBank/DDBJ whole genome shotgun (WGS) entry which is preliminary data.</text>
</comment>
<evidence type="ECO:0000313" key="3">
    <source>
        <dbReference type="Proteomes" id="UP001139095"/>
    </source>
</evidence>
<dbReference type="AlphaFoldDB" id="A0A9X1LFU6"/>
<protein>
    <submittedName>
        <fullName evidence="2">IS66 family transposase</fullName>
    </submittedName>
</protein>
<gene>
    <name evidence="2" type="ORF">LG368_15195</name>
</gene>
<accession>A0A9X1LFU6</accession>